<keyword evidence="1" id="KW-0472">Membrane</keyword>
<accession>A0A4U6RFZ4</accession>
<dbReference type="EMBL" id="SZZP01000044">
    <property type="protein sequence ID" value="TKV71656.1"/>
    <property type="molecule type" value="Genomic_DNA"/>
</dbReference>
<evidence type="ECO:0000313" key="2">
    <source>
        <dbReference type="EMBL" id="TKV71656.1"/>
    </source>
</evidence>
<organism evidence="2 3">
    <name type="scientific">Bradyrhizobium elkanii</name>
    <dbReference type="NCBI Taxonomy" id="29448"/>
    <lineage>
        <taxon>Bacteria</taxon>
        <taxon>Pseudomonadati</taxon>
        <taxon>Pseudomonadota</taxon>
        <taxon>Alphaproteobacteria</taxon>
        <taxon>Hyphomicrobiales</taxon>
        <taxon>Nitrobacteraceae</taxon>
        <taxon>Bradyrhizobium</taxon>
    </lineage>
</organism>
<evidence type="ECO:0000256" key="1">
    <source>
        <dbReference type="SAM" id="Phobius"/>
    </source>
</evidence>
<feature type="transmembrane region" description="Helical" evidence="1">
    <location>
        <begin position="6"/>
        <end position="26"/>
    </location>
</feature>
<keyword evidence="1" id="KW-1133">Transmembrane helix</keyword>
<proteinExistence type="predicted"/>
<dbReference type="Proteomes" id="UP000305095">
    <property type="component" value="Unassembled WGS sequence"/>
</dbReference>
<gene>
    <name evidence="2" type="ORF">FDV58_39240</name>
</gene>
<name>A0A4U6RFZ4_BRAEL</name>
<evidence type="ECO:0000313" key="3">
    <source>
        <dbReference type="Proteomes" id="UP000305095"/>
    </source>
</evidence>
<keyword evidence="1" id="KW-0812">Transmembrane</keyword>
<dbReference type="AlphaFoldDB" id="A0A4U6RFZ4"/>
<protein>
    <submittedName>
        <fullName evidence="2">Uncharacterized protein</fullName>
    </submittedName>
</protein>
<reference evidence="2 3" key="1">
    <citation type="submission" date="2019-05" db="EMBL/GenBank/DDBJ databases">
        <title>Draft Genome of Bradyrhizobium elkanii strain SEMIA 938, Used in Commercial Inoculants for Lupinus spp. in Brazil.</title>
        <authorList>
            <person name="Hungria M."/>
            <person name="Delamuta J.R.M."/>
            <person name="Ribeiro R.A."/>
            <person name="Nogueira M.A."/>
        </authorList>
    </citation>
    <scope>NUCLEOTIDE SEQUENCE [LARGE SCALE GENOMIC DNA]</scope>
    <source>
        <strain evidence="2 3">Semia 938</strain>
    </source>
</reference>
<comment type="caution">
    <text evidence="2">The sequence shown here is derived from an EMBL/GenBank/DDBJ whole genome shotgun (WGS) entry which is preliminary data.</text>
</comment>
<sequence>MKYWLGGGALIASFIVLTQFVTIFVIQPIGAIPEGRTVVITRLTNLNFVDSADAVCDRKLGGVSLLCRGAVMGKVAKEARILVRLPYSETLYSISTGGKSYSR</sequence>